<protein>
    <submittedName>
        <fullName evidence="8">Peptidase, M48 family</fullName>
    </submittedName>
</protein>
<keyword evidence="4 6" id="KW-0862">Zinc</keyword>
<dbReference type="HOGENOM" id="CLU_924112_0_0_7"/>
<dbReference type="GO" id="GO:0016020">
    <property type="term" value="C:membrane"/>
    <property type="evidence" value="ECO:0007669"/>
    <property type="project" value="TreeGrafter"/>
</dbReference>
<gene>
    <name evidence="8" type="ordered locus">STAUR_0734</name>
</gene>
<organism evidence="8 9">
    <name type="scientific">Stigmatella aurantiaca (strain DW4/3-1)</name>
    <dbReference type="NCBI Taxonomy" id="378806"/>
    <lineage>
        <taxon>Bacteria</taxon>
        <taxon>Pseudomonadati</taxon>
        <taxon>Myxococcota</taxon>
        <taxon>Myxococcia</taxon>
        <taxon>Myxococcales</taxon>
        <taxon>Cystobacterineae</taxon>
        <taxon>Archangiaceae</taxon>
        <taxon>Stigmatella</taxon>
    </lineage>
</organism>
<name>E3FWM5_STIAD</name>
<keyword evidence="3 6" id="KW-0378">Hydrolase</keyword>
<proteinExistence type="inferred from homology"/>
<dbReference type="KEGG" id="sur:STAUR_0734"/>
<dbReference type="Pfam" id="PF01435">
    <property type="entry name" value="Peptidase_M48"/>
    <property type="match status" value="1"/>
</dbReference>
<dbReference type="PANTHER" id="PTHR22726">
    <property type="entry name" value="METALLOENDOPEPTIDASE OMA1"/>
    <property type="match status" value="1"/>
</dbReference>
<dbReference type="PROSITE" id="PS51257">
    <property type="entry name" value="PROKAR_LIPOPROTEIN"/>
    <property type="match status" value="1"/>
</dbReference>
<evidence type="ECO:0000256" key="3">
    <source>
        <dbReference type="ARBA" id="ARBA00022801"/>
    </source>
</evidence>
<evidence type="ECO:0000256" key="2">
    <source>
        <dbReference type="ARBA" id="ARBA00022723"/>
    </source>
</evidence>
<dbReference type="InterPro" id="IPR051156">
    <property type="entry name" value="Mito/Outer_Membr_Metalloprot"/>
</dbReference>
<dbReference type="eggNOG" id="COG4783">
    <property type="taxonomic scope" value="Bacteria"/>
</dbReference>
<dbReference type="GO" id="GO:0004222">
    <property type="term" value="F:metalloendopeptidase activity"/>
    <property type="evidence" value="ECO:0007669"/>
    <property type="project" value="InterPro"/>
</dbReference>
<dbReference type="EMBL" id="CP002271">
    <property type="protein sequence ID" value="ADO68538.1"/>
    <property type="molecule type" value="Genomic_DNA"/>
</dbReference>
<evidence type="ECO:0000259" key="7">
    <source>
        <dbReference type="Pfam" id="PF01435"/>
    </source>
</evidence>
<evidence type="ECO:0000313" key="8">
    <source>
        <dbReference type="EMBL" id="ADO68538.1"/>
    </source>
</evidence>
<dbReference type="AlphaFoldDB" id="E3FWM5"/>
<keyword evidence="1 6" id="KW-0645">Protease</keyword>
<keyword evidence="9" id="KW-1185">Reference proteome</keyword>
<evidence type="ECO:0000256" key="6">
    <source>
        <dbReference type="RuleBase" id="RU003983"/>
    </source>
</evidence>
<dbReference type="CDD" id="cd07324">
    <property type="entry name" value="M48C_Oma1-like"/>
    <property type="match status" value="1"/>
</dbReference>
<dbReference type="STRING" id="378806.STAUR_0734"/>
<dbReference type="Gene3D" id="3.30.2010.10">
    <property type="entry name" value="Metalloproteases ('zincins'), catalytic domain"/>
    <property type="match status" value="1"/>
</dbReference>
<dbReference type="PANTHER" id="PTHR22726:SF1">
    <property type="entry name" value="METALLOENDOPEPTIDASE OMA1, MITOCHONDRIAL"/>
    <property type="match status" value="1"/>
</dbReference>
<dbReference type="GO" id="GO:0051603">
    <property type="term" value="P:proteolysis involved in protein catabolic process"/>
    <property type="evidence" value="ECO:0007669"/>
    <property type="project" value="TreeGrafter"/>
</dbReference>
<feature type="domain" description="Peptidase M48" evidence="7">
    <location>
        <begin position="92"/>
        <end position="258"/>
    </location>
</feature>
<evidence type="ECO:0000256" key="1">
    <source>
        <dbReference type="ARBA" id="ARBA00022670"/>
    </source>
</evidence>
<dbReference type="InterPro" id="IPR001915">
    <property type="entry name" value="Peptidase_M48"/>
</dbReference>
<accession>E3FWM5</accession>
<reference evidence="8 9" key="1">
    <citation type="journal article" date="2011" name="Mol. Biol. Evol.">
        <title>Comparative genomic analysis of fruiting body formation in Myxococcales.</title>
        <authorList>
            <person name="Huntley S."/>
            <person name="Hamann N."/>
            <person name="Wegener-Feldbrugge S."/>
            <person name="Treuner-Lange A."/>
            <person name="Kube M."/>
            <person name="Reinhardt R."/>
            <person name="Klages S."/>
            <person name="Muller R."/>
            <person name="Ronning C.M."/>
            <person name="Nierman W.C."/>
            <person name="Sogaard-Andersen L."/>
        </authorList>
    </citation>
    <scope>NUCLEOTIDE SEQUENCE [LARGE SCALE GENOMIC DNA]</scope>
    <source>
        <strain evidence="8 9">DW4/3-1</strain>
    </source>
</reference>
<comment type="similarity">
    <text evidence="6">Belongs to the peptidase M48 family.</text>
</comment>
<keyword evidence="2" id="KW-0479">Metal-binding</keyword>
<sequence>MSRRALRLSVVGLGLASASCSGLRLPPSMSGGAIARTAENVSRSIVNNPECDKLKADIPVQEEYSLGGAVALNWVRRGGGLMLANASEKQLHQYLNTVGRNLAAQSSRPTLQWTFGALQDPESFDAVSAPGGYVFLTRGLLQGVDNEAQLAGVLAHEIAHITLKHALTRYGETQVAQCKVNSALKLRLDSLTDKVVDSIVANGFGKEDEFSADELAVHLLVSAGYEPQEYIQFLGKIPDSRRGFANHPRKADRIKRLVTLLETSKNPGEDFPELPAATQGLVKPPLPSGFAVVKTRAPQTH</sequence>
<keyword evidence="5 6" id="KW-0482">Metalloprotease</keyword>
<comment type="cofactor">
    <cofactor evidence="6">
        <name>Zn(2+)</name>
        <dbReference type="ChEBI" id="CHEBI:29105"/>
    </cofactor>
    <text evidence="6">Binds 1 zinc ion per subunit.</text>
</comment>
<evidence type="ECO:0000313" key="9">
    <source>
        <dbReference type="Proteomes" id="UP000001351"/>
    </source>
</evidence>
<dbReference type="GO" id="GO:0046872">
    <property type="term" value="F:metal ion binding"/>
    <property type="evidence" value="ECO:0007669"/>
    <property type="project" value="UniProtKB-KW"/>
</dbReference>
<dbReference type="RefSeq" id="WP_013374323.1">
    <property type="nucleotide sequence ID" value="NC_014623.1"/>
</dbReference>
<evidence type="ECO:0000256" key="4">
    <source>
        <dbReference type="ARBA" id="ARBA00022833"/>
    </source>
</evidence>
<evidence type="ECO:0000256" key="5">
    <source>
        <dbReference type="ARBA" id="ARBA00023049"/>
    </source>
</evidence>
<dbReference type="Proteomes" id="UP000001351">
    <property type="component" value="Chromosome"/>
</dbReference>